<protein>
    <submittedName>
        <fullName evidence="6">Helix-turn-helix domain-containing protein</fullName>
    </submittedName>
</protein>
<dbReference type="EMBL" id="JAMDNP010000008">
    <property type="protein sequence ID" value="MCY9760035.1"/>
    <property type="molecule type" value="Genomic_DNA"/>
</dbReference>
<organism evidence="6 7">
    <name type="scientific">Paenibacillus alvei</name>
    <name type="common">Bacillus alvei</name>
    <dbReference type="NCBI Taxonomy" id="44250"/>
    <lineage>
        <taxon>Bacteria</taxon>
        <taxon>Bacillati</taxon>
        <taxon>Bacillota</taxon>
        <taxon>Bacilli</taxon>
        <taxon>Bacillales</taxon>
        <taxon>Paenibacillaceae</taxon>
        <taxon>Paenibacillus</taxon>
    </lineage>
</organism>
<comment type="caution">
    <text evidence="6">The sequence shown here is derived from an EMBL/GenBank/DDBJ whole genome shotgun (WGS) entry which is preliminary data.</text>
</comment>
<gene>
    <name evidence="6" type="ORF">M5X12_05510</name>
</gene>
<feature type="region of interest" description="Disordered" evidence="4">
    <location>
        <begin position="124"/>
        <end position="152"/>
    </location>
</feature>
<dbReference type="Proteomes" id="UP001527181">
    <property type="component" value="Unassembled WGS sequence"/>
</dbReference>
<dbReference type="InterPro" id="IPR010982">
    <property type="entry name" value="Lambda_DNA-bd_dom_sf"/>
</dbReference>
<dbReference type="InterPro" id="IPR001387">
    <property type="entry name" value="Cro/C1-type_HTH"/>
</dbReference>
<dbReference type="PANTHER" id="PTHR40661:SF3">
    <property type="entry name" value="FELS-1 PROPHAGE TRANSCRIPTIONAL REGULATOR"/>
    <property type="match status" value="1"/>
</dbReference>
<evidence type="ECO:0000313" key="6">
    <source>
        <dbReference type="EMBL" id="MCY9760035.1"/>
    </source>
</evidence>
<sequence>MKENLTFTGVGERITLRMKELKLTQKDVYSATGFSKTTMSNYVNGKRLPNTTELYQLAKFLSVPMEWLLTGEGITTNENLSSQQSACSISSEDIDLLAKFHQLGQKEKWKLEERIEVLLELTGKKSVSSSKQLKSQTLTNGDGREEAAAKLA</sequence>
<dbReference type="GeneID" id="94491032"/>
<evidence type="ECO:0000256" key="3">
    <source>
        <dbReference type="ARBA" id="ARBA00023163"/>
    </source>
</evidence>
<dbReference type="PANTHER" id="PTHR40661">
    <property type="match status" value="1"/>
</dbReference>
<dbReference type="SUPFAM" id="SSF47413">
    <property type="entry name" value="lambda repressor-like DNA-binding domains"/>
    <property type="match status" value="1"/>
</dbReference>
<evidence type="ECO:0000256" key="1">
    <source>
        <dbReference type="ARBA" id="ARBA00023015"/>
    </source>
</evidence>
<dbReference type="Gene3D" id="1.10.260.40">
    <property type="entry name" value="lambda repressor-like DNA-binding domains"/>
    <property type="match status" value="1"/>
</dbReference>
<keyword evidence="2" id="KW-0238">DNA-binding</keyword>
<name>A0ABT4GTL8_PAEAL</name>
<feature type="domain" description="HTH cro/C1-type" evidence="5">
    <location>
        <begin position="14"/>
        <end position="68"/>
    </location>
</feature>
<keyword evidence="7" id="KW-1185">Reference proteome</keyword>
<accession>A0ABT4GTL8</accession>
<dbReference type="RefSeq" id="WP_005549533.1">
    <property type="nucleotide sequence ID" value="NZ_JAMDNA010000016.1"/>
</dbReference>
<dbReference type="Pfam" id="PF12844">
    <property type="entry name" value="HTH_19"/>
    <property type="match status" value="1"/>
</dbReference>
<feature type="compositionally biased region" description="Low complexity" evidence="4">
    <location>
        <begin position="124"/>
        <end position="139"/>
    </location>
</feature>
<evidence type="ECO:0000256" key="2">
    <source>
        <dbReference type="ARBA" id="ARBA00023125"/>
    </source>
</evidence>
<keyword evidence="1" id="KW-0805">Transcription regulation</keyword>
<proteinExistence type="predicted"/>
<dbReference type="CDD" id="cd00093">
    <property type="entry name" value="HTH_XRE"/>
    <property type="match status" value="1"/>
</dbReference>
<dbReference type="SMART" id="SM00530">
    <property type="entry name" value="HTH_XRE"/>
    <property type="match status" value="1"/>
</dbReference>
<dbReference type="PROSITE" id="PS50943">
    <property type="entry name" value="HTH_CROC1"/>
    <property type="match status" value="1"/>
</dbReference>
<evidence type="ECO:0000256" key="4">
    <source>
        <dbReference type="SAM" id="MobiDB-lite"/>
    </source>
</evidence>
<keyword evidence="3" id="KW-0804">Transcription</keyword>
<evidence type="ECO:0000313" key="7">
    <source>
        <dbReference type="Proteomes" id="UP001527181"/>
    </source>
</evidence>
<feature type="compositionally biased region" description="Basic and acidic residues" evidence="4">
    <location>
        <begin position="142"/>
        <end position="152"/>
    </location>
</feature>
<reference evidence="6 7" key="1">
    <citation type="submission" date="2022-05" db="EMBL/GenBank/DDBJ databases">
        <title>Genome Sequencing of Bee-Associated Microbes.</title>
        <authorList>
            <person name="Dunlap C."/>
        </authorList>
    </citation>
    <scope>NUCLEOTIDE SEQUENCE [LARGE SCALE GENOMIC DNA]</scope>
    <source>
        <strain evidence="6 7">NRRL B-04010</strain>
    </source>
</reference>
<evidence type="ECO:0000259" key="5">
    <source>
        <dbReference type="PROSITE" id="PS50943"/>
    </source>
</evidence>